<dbReference type="GO" id="GO:0009252">
    <property type="term" value="P:peptidoglycan biosynthetic process"/>
    <property type="evidence" value="ECO:0007669"/>
    <property type="project" value="UniProtKB-UniRule"/>
</dbReference>
<keyword evidence="27" id="KW-1133">Transmembrane helix</keyword>
<evidence type="ECO:0000256" key="14">
    <source>
        <dbReference type="ARBA" id="ARBA00022984"/>
    </source>
</evidence>
<comment type="subcellular location">
    <subcellularLocation>
        <location evidence="2">Cell membrane</location>
    </subcellularLocation>
</comment>
<dbReference type="GO" id="GO:0009274">
    <property type="term" value="C:peptidoglycan-based cell wall"/>
    <property type="evidence" value="ECO:0007669"/>
    <property type="project" value="UniProtKB-UniRule"/>
</dbReference>
<dbReference type="NCBIfam" id="TIGR02071">
    <property type="entry name" value="PBP_1b"/>
    <property type="match status" value="1"/>
</dbReference>
<dbReference type="GO" id="GO:0005886">
    <property type="term" value="C:plasma membrane"/>
    <property type="evidence" value="ECO:0007669"/>
    <property type="project" value="UniProtKB-SubCell"/>
</dbReference>
<keyword evidence="18 24" id="KW-0961">Cell wall biogenesis/degradation</keyword>
<dbReference type="RefSeq" id="WP_067419754.1">
    <property type="nucleotide sequence ID" value="NZ_LNTY01000058.1"/>
</dbReference>
<dbReference type="SUPFAM" id="SSF53955">
    <property type="entry name" value="Lysozyme-like"/>
    <property type="match status" value="1"/>
</dbReference>
<evidence type="ECO:0000256" key="16">
    <source>
        <dbReference type="ARBA" id="ARBA00023251"/>
    </source>
</evidence>
<dbReference type="Gene3D" id="3.40.710.10">
    <property type="entry name" value="DD-peptidase/beta-lactamase superfamily"/>
    <property type="match status" value="1"/>
</dbReference>
<feature type="transmembrane region" description="Helical" evidence="27">
    <location>
        <begin position="30"/>
        <end position="53"/>
    </location>
</feature>
<dbReference type="GO" id="GO:0071555">
    <property type="term" value="P:cell wall organization"/>
    <property type="evidence" value="ECO:0007669"/>
    <property type="project" value="UniProtKB-UniRule"/>
</dbReference>
<evidence type="ECO:0000259" key="29">
    <source>
        <dbReference type="Pfam" id="PF00912"/>
    </source>
</evidence>
<comment type="catalytic activity">
    <reaction evidence="20">
        <text>Preferential cleavage: (Ac)2-L-Lys-D-Ala-|-D-Ala. Also transpeptidation of peptidyl-alanyl moieties that are N-acyl substituents of D-alanine.</text>
        <dbReference type="EC" id="3.4.16.4"/>
    </reaction>
</comment>
<evidence type="ECO:0000256" key="4">
    <source>
        <dbReference type="ARBA" id="ARBA00007090"/>
    </source>
</evidence>
<keyword evidence="10 24" id="KW-0328">Glycosyltransferase</keyword>
<keyword evidence="16" id="KW-0046">Antibiotic resistance</keyword>
<dbReference type="InterPro" id="IPR036950">
    <property type="entry name" value="PBP_transglycosylase"/>
</dbReference>
<dbReference type="Pfam" id="PF00912">
    <property type="entry name" value="Transgly"/>
    <property type="match status" value="1"/>
</dbReference>
<evidence type="ECO:0000256" key="21">
    <source>
        <dbReference type="ARBA" id="ARBA00049902"/>
    </source>
</evidence>
<keyword evidence="13 24" id="KW-0133">Cell shape</keyword>
<comment type="pathway">
    <text evidence="22">Glycan biosynthesis.</text>
</comment>
<dbReference type="InterPro" id="IPR001264">
    <property type="entry name" value="Glyco_trans_51"/>
</dbReference>
<evidence type="ECO:0000259" key="28">
    <source>
        <dbReference type="Pfam" id="PF00905"/>
    </source>
</evidence>
<dbReference type="EMBL" id="LNTY01000058">
    <property type="protein sequence ID" value="KXF80113.1"/>
    <property type="molecule type" value="Genomic_DNA"/>
</dbReference>
<comment type="pathway">
    <text evidence="3 24">Cell wall biogenesis; peptidoglycan biosynthesis.</text>
</comment>
<keyword evidence="8" id="KW-0121">Carboxypeptidase</keyword>
<keyword evidence="14 24" id="KW-0573">Peptidoglycan synthesis</keyword>
<keyword evidence="15 27" id="KW-0472">Membrane</keyword>
<feature type="active site" description="Proton donor; for transglycosylase activity" evidence="25">
    <location>
        <position position="199"/>
    </location>
</feature>
<dbReference type="GO" id="GO:0008955">
    <property type="term" value="F:peptidoglycan glycosyltransferase activity"/>
    <property type="evidence" value="ECO:0007669"/>
    <property type="project" value="UniProtKB-UniRule"/>
</dbReference>
<dbReference type="Proteomes" id="UP000070529">
    <property type="component" value="Unassembled WGS sequence"/>
</dbReference>
<evidence type="ECO:0000313" key="31">
    <source>
        <dbReference type="EMBL" id="KXF80113.1"/>
    </source>
</evidence>
<dbReference type="GO" id="GO:0009002">
    <property type="term" value="F:serine-type D-Ala-D-Ala carboxypeptidase activity"/>
    <property type="evidence" value="ECO:0007669"/>
    <property type="project" value="UniProtKB-EC"/>
</dbReference>
<keyword evidence="12" id="KW-0378">Hydrolase</keyword>
<evidence type="ECO:0000256" key="6">
    <source>
        <dbReference type="ARBA" id="ARBA00018637"/>
    </source>
</evidence>
<evidence type="ECO:0000256" key="15">
    <source>
        <dbReference type="ARBA" id="ARBA00023136"/>
    </source>
</evidence>
<dbReference type="GO" id="GO:0008360">
    <property type="term" value="P:regulation of cell shape"/>
    <property type="evidence" value="ECO:0007669"/>
    <property type="project" value="UniProtKB-UniRule"/>
</dbReference>
<name>A0A135I3U7_9GAMM</name>
<dbReference type="NCBIfam" id="TIGR02074">
    <property type="entry name" value="PBP_1a_fam"/>
    <property type="match status" value="1"/>
</dbReference>
<keyword evidence="9" id="KW-0645">Protease</keyword>
<evidence type="ECO:0000256" key="19">
    <source>
        <dbReference type="ARBA" id="ARBA00032454"/>
    </source>
</evidence>
<evidence type="ECO:0000256" key="10">
    <source>
        <dbReference type="ARBA" id="ARBA00022676"/>
    </source>
</evidence>
<evidence type="ECO:0000256" key="11">
    <source>
        <dbReference type="ARBA" id="ARBA00022679"/>
    </source>
</evidence>
<evidence type="ECO:0000256" key="17">
    <source>
        <dbReference type="ARBA" id="ARBA00023268"/>
    </source>
</evidence>
<keyword evidence="32" id="KW-1185">Reference proteome</keyword>
<dbReference type="SUPFAM" id="SSF56601">
    <property type="entry name" value="beta-lactamase/transpeptidase-like"/>
    <property type="match status" value="1"/>
</dbReference>
<keyword evidence="11 24" id="KW-0808">Transferase</keyword>
<evidence type="ECO:0000256" key="12">
    <source>
        <dbReference type="ARBA" id="ARBA00022801"/>
    </source>
</evidence>
<feature type="domain" description="Penicillin-binding protein transpeptidase" evidence="28">
    <location>
        <begin position="438"/>
        <end position="676"/>
    </location>
</feature>
<sequence>MTKQTPKKRPAAKKKSTKAKKTTSRGWGKTLFSLGLKLALVGLAALFILGIYLDGKIRDRFDGQIWQLPAVVYGRILHLAPGEDVTISELKRELDLLNYNKVRTPSRPGEYSASSTRVELIRRPFEFEDGPQPSKHVMVTFSSDGVESIKQLDDGKQRGYLRIEPKLLGMMESNTDEQRLFLPRERFPEFLVDALLTTEDRDFYHHDGVSPLAIARALVVNIKAGRTVQGGSTLTQQLAKNLFLTRDRTLWRKVQEAYIAIILDYRYSKDRILEAYLNEVYLGQAKGQGVHGFPLGARLYFGRPIEELRIDQLAMLVGMVKGPSYYNPWRYPERAQTRRDLVLRMMMENGIITSSQYAQAAARDLDVQKSPSLNSRQPAYFEQLTMEIRERVGNQFDPESGLRVFTTLDPLSQSLIEKTVVKKVGELKKVAGKELEAAAVIADRQSGEIRAMVGGSRPGYAGFNRALNGRRQIGSLAKPAVYLAALSEPNKYNLGSPLEDKPVVLKGDKGSEWRPRNYDRKFRGEVPLLRALANSYNIPTVNLGLALGLDKVIDTFEELGVDPDQITRVPSLLLGAFTLTPMEVTQMYQTLGSGGRQAELTALRAVVTREGQVLYRNWPKSNQTVPEQASWLTLYAMKQAVKDGTARYLNPSFAWASMAGKTGTTDNNRDSWYVGIDGREVVTIWLGRDDNKSTKLTGSSGALRVYADYIKARQPERLILSWPSQLTSVPYRVHDGQFVTDCVSETKIPMWDPSGSWRKRCEKSDPIGWFSGLFN</sequence>
<comment type="similarity">
    <text evidence="4 24">In the C-terminal section; belongs to the transpeptidase family.</text>
</comment>
<evidence type="ECO:0000256" key="7">
    <source>
        <dbReference type="ARBA" id="ARBA00022475"/>
    </source>
</evidence>
<dbReference type="GO" id="GO:0030288">
    <property type="term" value="C:outer membrane-bounded periplasmic space"/>
    <property type="evidence" value="ECO:0007669"/>
    <property type="project" value="TreeGrafter"/>
</dbReference>
<dbReference type="InterPro" id="IPR050396">
    <property type="entry name" value="Glycosyltr_51/Transpeptidase"/>
</dbReference>
<gene>
    <name evidence="31" type="ORF">ATN88_13980</name>
</gene>
<evidence type="ECO:0000313" key="32">
    <source>
        <dbReference type="Proteomes" id="UP000070529"/>
    </source>
</evidence>
<comment type="caution">
    <text evidence="31">The sequence shown here is derived from an EMBL/GenBank/DDBJ whole genome shotgun (WGS) entry which is preliminary data.</text>
</comment>
<evidence type="ECO:0000256" key="5">
    <source>
        <dbReference type="ARBA" id="ARBA00007739"/>
    </source>
</evidence>
<keyword evidence="27" id="KW-0812">Transmembrane</keyword>
<feature type="domain" description="Glycosyl transferase family 51" evidence="29">
    <location>
        <begin position="174"/>
        <end position="346"/>
    </location>
</feature>
<dbReference type="Pfam" id="PF00905">
    <property type="entry name" value="Transpeptidase"/>
    <property type="match status" value="1"/>
</dbReference>
<keyword evidence="17" id="KW-0511">Multifunctional enzyme</keyword>
<dbReference type="AlphaFoldDB" id="A0A135I3U7"/>
<evidence type="ECO:0000259" key="30">
    <source>
        <dbReference type="Pfam" id="PF14814"/>
    </source>
</evidence>
<dbReference type="Gene3D" id="1.20.5.100">
    <property type="entry name" value="Cytochrome c1, transmembrane anchor, C-terminal"/>
    <property type="match status" value="1"/>
</dbReference>
<dbReference type="PIRSF" id="PIRSF002799">
    <property type="entry name" value="PBP_1b"/>
    <property type="match status" value="1"/>
</dbReference>
<evidence type="ECO:0000256" key="27">
    <source>
        <dbReference type="SAM" id="Phobius"/>
    </source>
</evidence>
<dbReference type="Pfam" id="PF14814">
    <property type="entry name" value="UB2H"/>
    <property type="match status" value="1"/>
</dbReference>
<dbReference type="InterPro" id="IPR012338">
    <property type="entry name" value="Beta-lactam/transpept-like"/>
</dbReference>
<feature type="active site" description="Acyl-ester intermediate; for transpeptidase activity" evidence="25">
    <location>
        <position position="475"/>
    </location>
</feature>
<dbReference type="FunFam" id="1.10.3810.10:FF:000002">
    <property type="entry name" value="Penicillin-binding protein 1B"/>
    <property type="match status" value="1"/>
</dbReference>
<dbReference type="GO" id="GO:0046677">
    <property type="term" value="P:response to antibiotic"/>
    <property type="evidence" value="ECO:0007669"/>
    <property type="project" value="UniProtKB-UniRule"/>
</dbReference>
<dbReference type="InterPro" id="IPR001460">
    <property type="entry name" value="PCN-bd_Tpept"/>
</dbReference>
<proteinExistence type="inferred from homology"/>
<feature type="domain" description="Bifunctional transglycosylase second" evidence="30">
    <location>
        <begin position="79"/>
        <end position="162"/>
    </location>
</feature>
<evidence type="ECO:0000256" key="9">
    <source>
        <dbReference type="ARBA" id="ARBA00022670"/>
    </source>
</evidence>
<feature type="region of interest" description="Disordered" evidence="26">
    <location>
        <begin position="1"/>
        <end position="22"/>
    </location>
</feature>
<dbReference type="STRING" id="294935.ATN88_13980"/>
<evidence type="ECO:0000256" key="22">
    <source>
        <dbReference type="ARBA" id="ARBA00060592"/>
    </source>
</evidence>
<comment type="catalytic activity">
    <reaction evidence="21">
        <text>[GlcNAc-(1-&gt;4)-Mur2Ac(oyl-L-Ala-gamma-D-Glu-L-Lys-D-Ala-D-Ala)](n)-di-trans,octa-cis-undecaprenyl diphosphate + beta-D-GlcNAc-(1-&gt;4)-Mur2Ac(oyl-L-Ala-gamma-D-Glu-L-Lys-D-Ala-D-Ala)-di-trans,octa-cis-undecaprenyl diphosphate = [GlcNAc-(1-&gt;4)-Mur2Ac(oyl-L-Ala-gamma-D-Glu-L-Lys-D-Ala-D-Ala)](n+1)-di-trans,octa-cis-undecaprenyl diphosphate + di-trans,octa-cis-undecaprenyl diphosphate + H(+)</text>
        <dbReference type="Rhea" id="RHEA:23708"/>
        <dbReference type="Rhea" id="RHEA-COMP:9602"/>
        <dbReference type="Rhea" id="RHEA-COMP:9603"/>
        <dbReference type="ChEBI" id="CHEBI:15378"/>
        <dbReference type="ChEBI" id="CHEBI:58405"/>
        <dbReference type="ChEBI" id="CHEBI:60033"/>
        <dbReference type="ChEBI" id="CHEBI:78435"/>
        <dbReference type="EC" id="2.4.99.28"/>
    </reaction>
</comment>
<evidence type="ECO:0000256" key="24">
    <source>
        <dbReference type="PIRNR" id="PIRNR002799"/>
    </source>
</evidence>
<dbReference type="Gene3D" id="1.10.3810.10">
    <property type="entry name" value="Biosynthetic peptidoglycan transglycosylase-like"/>
    <property type="match status" value="1"/>
</dbReference>
<comment type="function">
    <text evidence="1 24">Cell wall formation. Synthesis of cross-linked peptidoglycan from the lipid intermediates. The enzyme has a penicillin-insensitive transglycosylase N-terminal domain (formation of linear glycan strands) and a penicillin-sensitive transpeptidase C-terminal domain (cross-linking of the peptide subunits).</text>
</comment>
<comment type="similarity">
    <text evidence="5 24">In the N-terminal section; belongs to the glycosyltransferase 51 family.</text>
</comment>
<reference evidence="31 32" key="1">
    <citation type="submission" date="2015-11" db="EMBL/GenBank/DDBJ databases">
        <title>Genomic Taxonomy of the Vibrionaceae.</title>
        <authorList>
            <person name="Gomez-Gil B."/>
            <person name="Enciso-Ibarra J."/>
        </authorList>
    </citation>
    <scope>NUCLEOTIDE SEQUENCE [LARGE SCALE GENOMIC DNA]</scope>
    <source>
        <strain evidence="31 32">CAIM 912</strain>
    </source>
</reference>
<evidence type="ECO:0000256" key="25">
    <source>
        <dbReference type="PIRSR" id="PIRSR002799-1"/>
    </source>
</evidence>
<evidence type="ECO:0000256" key="3">
    <source>
        <dbReference type="ARBA" id="ARBA00004752"/>
    </source>
</evidence>
<dbReference type="OrthoDB" id="9766909at2"/>
<evidence type="ECO:0000256" key="20">
    <source>
        <dbReference type="ARBA" id="ARBA00034000"/>
    </source>
</evidence>
<dbReference type="GO" id="GO:0006508">
    <property type="term" value="P:proteolysis"/>
    <property type="evidence" value="ECO:0007669"/>
    <property type="project" value="UniProtKB-KW"/>
</dbReference>
<protein>
    <recommendedName>
        <fullName evidence="6 23">Penicillin-binding protein 1B</fullName>
        <shortName evidence="24">PBP-1b</shortName>
        <shortName evidence="24">PBP1b</shortName>
    </recommendedName>
    <alternativeName>
        <fullName evidence="19 24">Murein polymerase</fullName>
    </alternativeName>
</protein>
<organism evidence="31 32">
    <name type="scientific">Enterovibrio coralii</name>
    <dbReference type="NCBI Taxonomy" id="294935"/>
    <lineage>
        <taxon>Bacteria</taxon>
        <taxon>Pseudomonadati</taxon>
        <taxon>Pseudomonadota</taxon>
        <taxon>Gammaproteobacteria</taxon>
        <taxon>Vibrionales</taxon>
        <taxon>Vibrionaceae</taxon>
        <taxon>Enterovibrio</taxon>
    </lineage>
</organism>
<dbReference type="InterPro" id="IPR028166">
    <property type="entry name" value="UB2H"/>
</dbReference>
<dbReference type="UniPathway" id="UPA00219"/>
<dbReference type="Gene3D" id="3.30.2060.10">
    <property type="entry name" value="Penicillin-binding protein 1b domain"/>
    <property type="match status" value="1"/>
</dbReference>
<dbReference type="PANTHER" id="PTHR32282:SF11">
    <property type="entry name" value="PENICILLIN-BINDING PROTEIN 1B"/>
    <property type="match status" value="1"/>
</dbReference>
<evidence type="ECO:0000256" key="8">
    <source>
        <dbReference type="ARBA" id="ARBA00022645"/>
    </source>
</evidence>
<evidence type="ECO:0000256" key="26">
    <source>
        <dbReference type="SAM" id="MobiDB-lite"/>
    </source>
</evidence>
<evidence type="ECO:0000256" key="1">
    <source>
        <dbReference type="ARBA" id="ARBA00002624"/>
    </source>
</evidence>
<accession>A0A135I3U7</accession>
<evidence type="ECO:0000256" key="23">
    <source>
        <dbReference type="NCBIfam" id="TIGR02071"/>
    </source>
</evidence>
<dbReference type="InterPro" id="IPR011813">
    <property type="entry name" value="PBP_1b"/>
</dbReference>
<dbReference type="PANTHER" id="PTHR32282">
    <property type="entry name" value="BINDING PROTEIN TRANSPEPTIDASE, PUTATIVE-RELATED"/>
    <property type="match status" value="1"/>
</dbReference>
<dbReference type="InterPro" id="IPR023346">
    <property type="entry name" value="Lysozyme-like_dom_sf"/>
</dbReference>
<evidence type="ECO:0000256" key="13">
    <source>
        <dbReference type="ARBA" id="ARBA00022960"/>
    </source>
</evidence>
<evidence type="ECO:0000256" key="2">
    <source>
        <dbReference type="ARBA" id="ARBA00004236"/>
    </source>
</evidence>
<evidence type="ECO:0000256" key="18">
    <source>
        <dbReference type="ARBA" id="ARBA00023316"/>
    </source>
</evidence>
<dbReference type="GO" id="GO:0008658">
    <property type="term" value="F:penicillin binding"/>
    <property type="evidence" value="ECO:0007669"/>
    <property type="project" value="UniProtKB-UniRule"/>
</dbReference>
<keyword evidence="7" id="KW-1003">Cell membrane</keyword>